<accession>I0Z5N3</accession>
<dbReference type="eggNOG" id="KOG0835">
    <property type="taxonomic scope" value="Eukaryota"/>
</dbReference>
<comment type="caution">
    <text evidence="4">The sequence shown here is derived from an EMBL/GenBank/DDBJ whole genome shotgun (WGS) entry which is preliminary data.</text>
</comment>
<dbReference type="Gene3D" id="1.10.472.10">
    <property type="entry name" value="Cyclin-like"/>
    <property type="match status" value="2"/>
</dbReference>
<proteinExistence type="inferred from homology"/>
<protein>
    <submittedName>
        <fullName evidence="4">Cyclin-like protein</fullName>
    </submittedName>
</protein>
<dbReference type="GO" id="GO:0006357">
    <property type="term" value="P:regulation of transcription by RNA polymerase II"/>
    <property type="evidence" value="ECO:0007669"/>
    <property type="project" value="InterPro"/>
</dbReference>
<evidence type="ECO:0000256" key="1">
    <source>
        <dbReference type="RuleBase" id="RU000383"/>
    </source>
</evidence>
<reference evidence="4 5" key="1">
    <citation type="journal article" date="2012" name="Genome Biol.">
        <title>The genome of the polar eukaryotic microalga coccomyxa subellipsoidea reveals traits of cold adaptation.</title>
        <authorList>
            <person name="Blanc G."/>
            <person name="Agarkova I."/>
            <person name="Grimwood J."/>
            <person name="Kuo A."/>
            <person name="Brueggeman A."/>
            <person name="Dunigan D."/>
            <person name="Gurnon J."/>
            <person name="Ladunga I."/>
            <person name="Lindquist E."/>
            <person name="Lucas S."/>
            <person name="Pangilinan J."/>
            <person name="Proschold T."/>
            <person name="Salamov A."/>
            <person name="Schmutz J."/>
            <person name="Weeks D."/>
            <person name="Yamada T."/>
            <person name="Claverie J.M."/>
            <person name="Grigoriev I."/>
            <person name="Van Etten J."/>
            <person name="Lomsadze A."/>
            <person name="Borodovsky M."/>
        </authorList>
    </citation>
    <scope>NUCLEOTIDE SEQUENCE [LARGE SCALE GENOMIC DNA]</scope>
    <source>
        <strain evidence="4 5">C-169</strain>
    </source>
</reference>
<dbReference type="PANTHER" id="PTHR10026">
    <property type="entry name" value="CYCLIN"/>
    <property type="match status" value="1"/>
</dbReference>
<dbReference type="GeneID" id="17043956"/>
<dbReference type="RefSeq" id="XP_005650496.1">
    <property type="nucleotide sequence ID" value="XM_005650439.1"/>
</dbReference>
<dbReference type="Pfam" id="PF21797">
    <property type="entry name" value="CycT2-like_C"/>
    <property type="match status" value="1"/>
</dbReference>
<keyword evidence="5" id="KW-1185">Reference proteome</keyword>
<feature type="compositionally biased region" description="Low complexity" evidence="2">
    <location>
        <begin position="279"/>
        <end position="298"/>
    </location>
</feature>
<dbReference type="SUPFAM" id="SSF47954">
    <property type="entry name" value="Cyclin-like"/>
    <property type="match status" value="2"/>
</dbReference>
<dbReference type="SMART" id="SM00385">
    <property type="entry name" value="CYCLIN"/>
    <property type="match status" value="2"/>
</dbReference>
<dbReference type="STRING" id="574566.I0Z5N3"/>
<dbReference type="GO" id="GO:0016538">
    <property type="term" value="F:cyclin-dependent protein serine/threonine kinase regulator activity"/>
    <property type="evidence" value="ECO:0007669"/>
    <property type="project" value="InterPro"/>
</dbReference>
<evidence type="ECO:0000256" key="2">
    <source>
        <dbReference type="SAM" id="MobiDB-lite"/>
    </source>
</evidence>
<sequence>MIYTNLDNFYLSKEDLERSPSRQDGVSEDTETELRIFGTTLIQTGGYLLELPQVVMATGQVLFHRFFCKESMAKFDVEKVAWTCCWLATKLEEIPRRVRDVLAVFYRLQLRRQALPLKPLDFYTVEYETMKLELIRVERMILREFGFIVHVEHPHKLVLNHLHMMLGTGHRELMQEAWNLTNDSLRTTLCVRLKSEVVACGIIFMAARRLKIPLPEEPPWWELHNITFEDICEVCMEVHSLYQRPPARYIALTRGAQASSAAATPQASPMTGQGSPVMSLGPPGAASSRGAAAVDSGAQPPHAAETSLPNGVRCGPLLQYAGVKVLQRSSC</sequence>
<dbReference type="InterPro" id="IPR013763">
    <property type="entry name" value="Cyclin-like_dom"/>
</dbReference>
<evidence type="ECO:0000313" key="5">
    <source>
        <dbReference type="Proteomes" id="UP000007264"/>
    </source>
</evidence>
<dbReference type="InterPro" id="IPR006671">
    <property type="entry name" value="Cyclin_N"/>
</dbReference>
<name>I0Z5N3_COCSC</name>
<organism evidence="4 5">
    <name type="scientific">Coccomyxa subellipsoidea (strain C-169)</name>
    <name type="common">Green microalga</name>
    <dbReference type="NCBI Taxonomy" id="574566"/>
    <lineage>
        <taxon>Eukaryota</taxon>
        <taxon>Viridiplantae</taxon>
        <taxon>Chlorophyta</taxon>
        <taxon>core chlorophytes</taxon>
        <taxon>Trebouxiophyceae</taxon>
        <taxon>Trebouxiophyceae incertae sedis</taxon>
        <taxon>Coccomyxaceae</taxon>
        <taxon>Coccomyxa</taxon>
        <taxon>Coccomyxa subellipsoidea</taxon>
    </lineage>
</organism>
<evidence type="ECO:0000259" key="3">
    <source>
        <dbReference type="SMART" id="SM00385"/>
    </source>
</evidence>
<feature type="domain" description="Cyclin-like" evidence="3">
    <location>
        <begin position="40"/>
        <end position="143"/>
    </location>
</feature>
<dbReference type="OrthoDB" id="10264655at2759"/>
<dbReference type="KEGG" id="csl:COCSUDRAFT_13180"/>
<dbReference type="InterPro" id="IPR036915">
    <property type="entry name" value="Cyclin-like_sf"/>
</dbReference>
<feature type="region of interest" description="Disordered" evidence="2">
    <location>
        <begin position="261"/>
        <end position="308"/>
    </location>
</feature>
<dbReference type="AlphaFoldDB" id="I0Z5N3"/>
<gene>
    <name evidence="4" type="ORF">COCSUDRAFT_13180</name>
</gene>
<dbReference type="FunFam" id="1.10.472.10:FF:000031">
    <property type="entry name" value="cyclin-L1-1-like isoform X1"/>
    <property type="match status" value="1"/>
</dbReference>
<evidence type="ECO:0000313" key="4">
    <source>
        <dbReference type="EMBL" id="EIE25952.1"/>
    </source>
</evidence>
<comment type="similarity">
    <text evidence="1">Belongs to the cyclin family.</text>
</comment>
<keyword evidence="1" id="KW-0195">Cyclin</keyword>
<dbReference type="Pfam" id="PF00134">
    <property type="entry name" value="Cyclin_N"/>
    <property type="match status" value="1"/>
</dbReference>
<dbReference type="Proteomes" id="UP000007264">
    <property type="component" value="Unassembled WGS sequence"/>
</dbReference>
<dbReference type="EMBL" id="AGSI01000003">
    <property type="protein sequence ID" value="EIE25952.1"/>
    <property type="molecule type" value="Genomic_DNA"/>
</dbReference>
<dbReference type="InterPro" id="IPR043198">
    <property type="entry name" value="Cyclin/Ssn8"/>
</dbReference>
<feature type="domain" description="Cyclin-like" evidence="3">
    <location>
        <begin position="155"/>
        <end position="240"/>
    </location>
</feature>